<organism evidence="1 2">
    <name type="scientific">Diversispora epigaea</name>
    <dbReference type="NCBI Taxonomy" id="1348612"/>
    <lineage>
        <taxon>Eukaryota</taxon>
        <taxon>Fungi</taxon>
        <taxon>Fungi incertae sedis</taxon>
        <taxon>Mucoromycota</taxon>
        <taxon>Glomeromycotina</taxon>
        <taxon>Glomeromycetes</taxon>
        <taxon>Diversisporales</taxon>
        <taxon>Diversisporaceae</taxon>
        <taxon>Diversispora</taxon>
    </lineage>
</organism>
<evidence type="ECO:0000313" key="1">
    <source>
        <dbReference type="EMBL" id="RHZ80733.1"/>
    </source>
</evidence>
<gene>
    <name evidence="1" type="ORF">Glove_132g91</name>
</gene>
<dbReference type="Proteomes" id="UP000266861">
    <property type="component" value="Unassembled WGS sequence"/>
</dbReference>
<name>A0A397J6P2_9GLOM</name>
<dbReference type="AlphaFoldDB" id="A0A397J6P2"/>
<accession>A0A397J6P2</accession>
<sequence>MPAFPHKLEYNIHQCWPMTNYDLLVNYKCAIRLHHQYEINKGMFCLFTNKKNNPKERFEALREIIKIENNNKNNIESADEVYELLSQEVYCLQKLYAKYTNGCWKDVP</sequence>
<proteinExistence type="predicted"/>
<dbReference type="EMBL" id="PQFF01000123">
    <property type="protein sequence ID" value="RHZ80733.1"/>
    <property type="molecule type" value="Genomic_DNA"/>
</dbReference>
<reference evidence="1 2" key="1">
    <citation type="submission" date="2018-08" db="EMBL/GenBank/DDBJ databases">
        <title>Genome and evolution of the arbuscular mycorrhizal fungus Diversispora epigaea (formerly Glomus versiforme) and its bacterial endosymbionts.</title>
        <authorList>
            <person name="Sun X."/>
            <person name="Fei Z."/>
            <person name="Harrison M."/>
        </authorList>
    </citation>
    <scope>NUCLEOTIDE SEQUENCE [LARGE SCALE GENOMIC DNA]</scope>
    <source>
        <strain evidence="1 2">IT104</strain>
    </source>
</reference>
<protein>
    <submittedName>
        <fullName evidence="1">Uncharacterized protein</fullName>
    </submittedName>
</protein>
<keyword evidence="2" id="KW-1185">Reference proteome</keyword>
<evidence type="ECO:0000313" key="2">
    <source>
        <dbReference type="Proteomes" id="UP000266861"/>
    </source>
</evidence>
<comment type="caution">
    <text evidence="1">The sequence shown here is derived from an EMBL/GenBank/DDBJ whole genome shotgun (WGS) entry which is preliminary data.</text>
</comment>